<organism evidence="1 2">
    <name type="scientific">Undibacter mobilis</name>
    <dbReference type="NCBI Taxonomy" id="2292256"/>
    <lineage>
        <taxon>Bacteria</taxon>
        <taxon>Pseudomonadati</taxon>
        <taxon>Pseudomonadota</taxon>
        <taxon>Alphaproteobacteria</taxon>
        <taxon>Hyphomicrobiales</taxon>
        <taxon>Nitrobacteraceae</taxon>
        <taxon>Undibacter</taxon>
    </lineage>
</organism>
<reference evidence="2" key="1">
    <citation type="submission" date="2018-08" db="EMBL/GenBank/DDBJ databases">
        <authorList>
            <person name="Kim S.-J."/>
            <person name="Jung G.-Y."/>
        </authorList>
    </citation>
    <scope>NUCLEOTIDE SEQUENCE [LARGE SCALE GENOMIC DNA]</scope>
    <source>
        <strain evidence="2">GY_H</strain>
    </source>
</reference>
<dbReference type="Proteomes" id="UP000263993">
    <property type="component" value="Unassembled WGS sequence"/>
</dbReference>
<dbReference type="AlphaFoldDB" id="A0A371BBC6"/>
<name>A0A371BBC6_9BRAD</name>
<evidence type="ECO:0000313" key="2">
    <source>
        <dbReference type="Proteomes" id="UP000263993"/>
    </source>
</evidence>
<dbReference type="InterPro" id="IPR010239">
    <property type="entry name" value="CHP02001"/>
</dbReference>
<gene>
    <name evidence="1" type="ORF">DXH78_10130</name>
</gene>
<dbReference type="Pfam" id="PF09694">
    <property type="entry name" value="Gcw_chp"/>
    <property type="match status" value="1"/>
</dbReference>
<evidence type="ECO:0000313" key="1">
    <source>
        <dbReference type="EMBL" id="RDV04888.1"/>
    </source>
</evidence>
<proteinExistence type="predicted"/>
<dbReference type="OrthoDB" id="9793561at2"/>
<sequence>MTPMHALLRKGRPALARVFSRGITQPGRASASVEDRSESEGAGSMKKILISAVAAVVLSAAPAFAADMPVKAKKVAVAPAPSIFDIAFGGVVMSDYNFRGVSQSNRGFSGGAYFEPQLSIGFGTLYAGIAAYGVDWPSTAPAYGFTNPSAEVDLYGGWRNTFGALSVDLGLIYYYYPKETWNGATDDSDFYELYGKFGYAITPDLSIGANLFWTPDLLHYSKTFTATGGQKAGATYGSLTAKWVLPWTTNGIGAYVSGEAGHWWIKDTGFVAAGFINPSYTYYNAGLAFTYKALTLDLRYHGTDQSTQKCNAFLAVAAGNSSSNWCNDTFVVSLKFDTMLSALK</sequence>
<accession>A0A371BBC6</accession>
<keyword evidence="2" id="KW-1185">Reference proteome</keyword>
<dbReference type="NCBIfam" id="TIGR02001">
    <property type="entry name" value="gcw_chp"/>
    <property type="match status" value="1"/>
</dbReference>
<comment type="caution">
    <text evidence="1">The sequence shown here is derived from an EMBL/GenBank/DDBJ whole genome shotgun (WGS) entry which is preliminary data.</text>
</comment>
<protein>
    <submittedName>
        <fullName evidence="1">Uncharacterized protein</fullName>
    </submittedName>
</protein>
<dbReference type="EMBL" id="QRGO01000001">
    <property type="protein sequence ID" value="RDV04888.1"/>
    <property type="molecule type" value="Genomic_DNA"/>
</dbReference>